<dbReference type="EMBL" id="JBEZFP010000213">
    <property type="protein sequence ID" value="MEU8139916.1"/>
    <property type="molecule type" value="Genomic_DNA"/>
</dbReference>
<comment type="caution">
    <text evidence="4">The sequence shown here is derived from an EMBL/GenBank/DDBJ whole genome shotgun (WGS) entry which is preliminary data.</text>
</comment>
<gene>
    <name evidence="4" type="ORF">AB0C36_41270</name>
</gene>
<protein>
    <submittedName>
        <fullName evidence="4">LLM class flavin-dependent oxidoreductase</fullName>
        <ecNumber evidence="4">1.-.-.-</ecNumber>
    </submittedName>
</protein>
<keyword evidence="1 4" id="KW-0560">Oxidoreductase</keyword>
<keyword evidence="5" id="KW-1185">Reference proteome</keyword>
<feature type="domain" description="Luciferase-like" evidence="3">
    <location>
        <begin position="24"/>
        <end position="285"/>
    </location>
</feature>
<evidence type="ECO:0000313" key="4">
    <source>
        <dbReference type="EMBL" id="MEU8139916.1"/>
    </source>
</evidence>
<dbReference type="Pfam" id="PF00296">
    <property type="entry name" value="Bac_luciferase"/>
    <property type="match status" value="1"/>
</dbReference>
<reference evidence="4 5" key="1">
    <citation type="submission" date="2024-06" db="EMBL/GenBank/DDBJ databases">
        <title>The Natural Products Discovery Center: Release of the First 8490 Sequenced Strains for Exploring Actinobacteria Biosynthetic Diversity.</title>
        <authorList>
            <person name="Kalkreuter E."/>
            <person name="Kautsar S.A."/>
            <person name="Yang D."/>
            <person name="Bader C.D."/>
            <person name="Teijaro C.N."/>
            <person name="Fluegel L."/>
            <person name="Davis C.M."/>
            <person name="Simpson J.R."/>
            <person name="Lauterbach L."/>
            <person name="Steele A.D."/>
            <person name="Gui C."/>
            <person name="Meng S."/>
            <person name="Li G."/>
            <person name="Viehrig K."/>
            <person name="Ye F."/>
            <person name="Su P."/>
            <person name="Kiefer A.F."/>
            <person name="Nichols A."/>
            <person name="Cepeda A.J."/>
            <person name="Yan W."/>
            <person name="Fan B."/>
            <person name="Jiang Y."/>
            <person name="Adhikari A."/>
            <person name="Zheng C.-J."/>
            <person name="Schuster L."/>
            <person name="Cowan T.M."/>
            <person name="Smanski M.J."/>
            <person name="Chevrette M.G."/>
            <person name="De Carvalho L.P.S."/>
            <person name="Shen B."/>
        </authorList>
    </citation>
    <scope>NUCLEOTIDE SEQUENCE [LARGE SCALE GENOMIC DNA]</scope>
    <source>
        <strain evidence="4 5">NPDC048946</strain>
    </source>
</reference>
<dbReference type="InterPro" id="IPR011251">
    <property type="entry name" value="Luciferase-like_dom"/>
</dbReference>
<dbReference type="EC" id="1.-.-.-" evidence="4"/>
<dbReference type="PANTHER" id="PTHR30137:SF8">
    <property type="entry name" value="BLR5498 PROTEIN"/>
    <property type="match status" value="1"/>
</dbReference>
<dbReference type="GO" id="GO:0016491">
    <property type="term" value="F:oxidoreductase activity"/>
    <property type="evidence" value="ECO:0007669"/>
    <property type="project" value="UniProtKB-KW"/>
</dbReference>
<dbReference type="SUPFAM" id="SSF51679">
    <property type="entry name" value="Bacterial luciferase-like"/>
    <property type="match status" value="1"/>
</dbReference>
<dbReference type="InterPro" id="IPR050766">
    <property type="entry name" value="Bact_Lucif_Oxidored"/>
</dbReference>
<name>A0ABV3DW06_9ACTN</name>
<evidence type="ECO:0000259" key="3">
    <source>
        <dbReference type="Pfam" id="PF00296"/>
    </source>
</evidence>
<sequence>MVNVGIYFDLRNPEPARRNWADLYAFTLELCEEADRLGVHSIWLTEHHRFEDGYLPQPLTMAAAVAARTRNARIGTGVTIAPLRHAAHLAEEAAIVDLVSGGRLELGLGTGYRIPEYALFDADDAYRTRYSATDARARDIRHLWDTGAVTPPPVQARPRIWLGYQGPQGARRAGLLGESLLCANPDLAEPYRAGLAEGGHDPASARMAGLLNGWITHDPERDWPEVSTALARQWDSYHRHAVEGTGAPAPKPVNPDRWRARGVSAAPAHFLHATPEQAAADIRAYLAGSPVETVWFFADLGGMPESMARTHVTTLCTDLAPLLRDA</sequence>
<organism evidence="4 5">
    <name type="scientific">Streptodolium elevatio</name>
    <dbReference type="NCBI Taxonomy" id="3157996"/>
    <lineage>
        <taxon>Bacteria</taxon>
        <taxon>Bacillati</taxon>
        <taxon>Actinomycetota</taxon>
        <taxon>Actinomycetes</taxon>
        <taxon>Kitasatosporales</taxon>
        <taxon>Streptomycetaceae</taxon>
        <taxon>Streptodolium</taxon>
    </lineage>
</organism>
<accession>A0ABV3DW06</accession>
<dbReference type="Proteomes" id="UP001551482">
    <property type="component" value="Unassembled WGS sequence"/>
</dbReference>
<proteinExistence type="predicted"/>
<evidence type="ECO:0000256" key="2">
    <source>
        <dbReference type="ARBA" id="ARBA00023033"/>
    </source>
</evidence>
<dbReference type="RefSeq" id="WP_358364484.1">
    <property type="nucleotide sequence ID" value="NZ_JBEZFP010000213.1"/>
</dbReference>
<evidence type="ECO:0000256" key="1">
    <source>
        <dbReference type="ARBA" id="ARBA00023002"/>
    </source>
</evidence>
<dbReference type="Gene3D" id="3.20.20.30">
    <property type="entry name" value="Luciferase-like domain"/>
    <property type="match status" value="1"/>
</dbReference>
<evidence type="ECO:0000313" key="5">
    <source>
        <dbReference type="Proteomes" id="UP001551482"/>
    </source>
</evidence>
<dbReference type="InterPro" id="IPR036661">
    <property type="entry name" value="Luciferase-like_sf"/>
</dbReference>
<keyword evidence="2" id="KW-0503">Monooxygenase</keyword>
<dbReference type="PANTHER" id="PTHR30137">
    <property type="entry name" value="LUCIFERASE-LIKE MONOOXYGENASE"/>
    <property type="match status" value="1"/>
</dbReference>